<dbReference type="HOGENOM" id="CLU_035763_2_0_1"/>
<dbReference type="PROSITE" id="PS51013">
    <property type="entry name" value="PANNEXIN"/>
    <property type="match status" value="1"/>
</dbReference>
<comment type="function">
    <text evidence="9">Structural component of the gap junctions.</text>
</comment>
<feature type="non-terminal residue" evidence="10">
    <location>
        <position position="1"/>
    </location>
</feature>
<dbReference type="Proteomes" id="UP000014760">
    <property type="component" value="Unassembled WGS sequence"/>
</dbReference>
<dbReference type="EMBL" id="AMQN01039877">
    <property type="status" value="NOT_ANNOTATED_CDS"/>
    <property type="molecule type" value="Genomic_DNA"/>
</dbReference>
<feature type="transmembrane region" description="Helical" evidence="9">
    <location>
        <begin position="95"/>
        <end position="119"/>
    </location>
</feature>
<dbReference type="PRINTS" id="PR01262">
    <property type="entry name" value="INNEXIN"/>
</dbReference>
<keyword evidence="2 9" id="KW-0813">Transport</keyword>
<keyword evidence="7 9" id="KW-0472">Membrane</keyword>
<gene>
    <name evidence="9" type="primary">inx</name>
    <name evidence="10" type="ORF">CAPTEDRAFT_71086</name>
</gene>
<reference evidence="11" key="3">
    <citation type="submission" date="2015-06" db="UniProtKB">
        <authorList>
            <consortium name="EnsemblMetazoa"/>
        </authorList>
    </citation>
    <scope>IDENTIFICATION</scope>
</reference>
<keyword evidence="6 9" id="KW-0406">Ion transport</keyword>
<dbReference type="PANTHER" id="PTHR11893">
    <property type="entry name" value="INNEXIN"/>
    <property type="match status" value="1"/>
</dbReference>
<evidence type="ECO:0000256" key="5">
    <source>
        <dbReference type="ARBA" id="ARBA00022989"/>
    </source>
</evidence>
<keyword evidence="4 9" id="KW-0812">Transmembrane</keyword>
<comment type="similarity">
    <text evidence="9">Belongs to the pannexin family.</text>
</comment>
<dbReference type="AlphaFoldDB" id="R7V7X5"/>
<sequence>RLGNYLVILFMVSKVFYIANAIGQLFVLSEILSISYSNYGFDVMSGMVADHDWTESAHVAFPRVTFCDFDVRRLGNVHRYTVQCVLPLNLYNEKIYMFIWFWLIFVAAVSMLSFFVWLIRFLFRSDRRMFINNHLKMGDKVFDKNDKKLCNKFLNNYLKQDGAFLLRLIAHNTNSITTTEVTCAMWDLW</sequence>
<evidence type="ECO:0000313" key="12">
    <source>
        <dbReference type="Proteomes" id="UP000014760"/>
    </source>
</evidence>
<keyword evidence="8 9" id="KW-0407">Ion channel</keyword>
<keyword evidence="5 9" id="KW-1133">Transmembrane helix</keyword>
<dbReference type="PANTHER" id="PTHR11893:SF36">
    <property type="entry name" value="INNEXIN-5"/>
    <property type="match status" value="1"/>
</dbReference>
<feature type="transmembrane region" description="Helical" evidence="9">
    <location>
        <begin position="7"/>
        <end position="27"/>
    </location>
</feature>
<dbReference type="EnsemblMetazoa" id="CapteT71086">
    <property type="protein sequence ID" value="CapteP71086"/>
    <property type="gene ID" value="CapteG71086"/>
</dbReference>
<evidence type="ECO:0000256" key="2">
    <source>
        <dbReference type="ARBA" id="ARBA00022448"/>
    </source>
</evidence>
<evidence type="ECO:0000256" key="4">
    <source>
        <dbReference type="ARBA" id="ARBA00022692"/>
    </source>
</evidence>
<comment type="caution">
    <text evidence="9">Lacks conserved residue(s) required for the propagation of feature annotation.</text>
</comment>
<protein>
    <recommendedName>
        <fullName evidence="9">Innexin</fullName>
    </recommendedName>
</protein>
<evidence type="ECO:0000313" key="11">
    <source>
        <dbReference type="EnsemblMetazoa" id="CapteP71086"/>
    </source>
</evidence>
<reference evidence="12" key="1">
    <citation type="submission" date="2012-12" db="EMBL/GenBank/DDBJ databases">
        <authorList>
            <person name="Hellsten U."/>
            <person name="Grimwood J."/>
            <person name="Chapman J.A."/>
            <person name="Shapiro H."/>
            <person name="Aerts A."/>
            <person name="Otillar R.P."/>
            <person name="Terry A.Y."/>
            <person name="Boore J.L."/>
            <person name="Simakov O."/>
            <person name="Marletaz F."/>
            <person name="Cho S.-J."/>
            <person name="Edsinger-Gonzales E."/>
            <person name="Havlak P."/>
            <person name="Kuo D.-H."/>
            <person name="Larsson T."/>
            <person name="Lv J."/>
            <person name="Arendt D."/>
            <person name="Savage R."/>
            <person name="Osoegawa K."/>
            <person name="de Jong P."/>
            <person name="Lindberg D.R."/>
            <person name="Seaver E.C."/>
            <person name="Weisblat D.A."/>
            <person name="Putnam N.H."/>
            <person name="Grigoriev I.V."/>
            <person name="Rokhsar D.S."/>
        </authorList>
    </citation>
    <scope>NUCLEOTIDE SEQUENCE</scope>
    <source>
        <strain evidence="12">I ESC-2004</strain>
    </source>
</reference>
<evidence type="ECO:0000256" key="8">
    <source>
        <dbReference type="ARBA" id="ARBA00023303"/>
    </source>
</evidence>
<keyword evidence="12" id="KW-1185">Reference proteome</keyword>
<dbReference type="GO" id="GO:0034220">
    <property type="term" value="P:monoatomic ion transmembrane transport"/>
    <property type="evidence" value="ECO:0007669"/>
    <property type="project" value="UniProtKB-KW"/>
</dbReference>
<dbReference type="STRING" id="283909.R7V7X5"/>
<evidence type="ECO:0000256" key="3">
    <source>
        <dbReference type="ARBA" id="ARBA00022475"/>
    </source>
</evidence>
<dbReference type="EMBL" id="KB295937">
    <property type="protein sequence ID" value="ELU12471.1"/>
    <property type="molecule type" value="Genomic_DNA"/>
</dbReference>
<comment type="subcellular location">
    <subcellularLocation>
        <location evidence="1 9">Cell membrane</location>
        <topology evidence="1 9">Multi-pass membrane protein</topology>
    </subcellularLocation>
</comment>
<dbReference type="Pfam" id="PF00876">
    <property type="entry name" value="Innexin"/>
    <property type="match status" value="1"/>
</dbReference>
<dbReference type="OMA" id="ANAGHIM"/>
<reference evidence="10 12" key="2">
    <citation type="journal article" date="2013" name="Nature">
        <title>Insights into bilaterian evolution from three spiralian genomes.</title>
        <authorList>
            <person name="Simakov O."/>
            <person name="Marletaz F."/>
            <person name="Cho S.J."/>
            <person name="Edsinger-Gonzales E."/>
            <person name="Havlak P."/>
            <person name="Hellsten U."/>
            <person name="Kuo D.H."/>
            <person name="Larsson T."/>
            <person name="Lv J."/>
            <person name="Arendt D."/>
            <person name="Savage R."/>
            <person name="Osoegawa K."/>
            <person name="de Jong P."/>
            <person name="Grimwood J."/>
            <person name="Chapman J.A."/>
            <person name="Shapiro H."/>
            <person name="Aerts A."/>
            <person name="Otillar R.P."/>
            <person name="Terry A.Y."/>
            <person name="Boore J.L."/>
            <person name="Grigoriev I.V."/>
            <person name="Lindberg D.R."/>
            <person name="Seaver E.C."/>
            <person name="Weisblat D.A."/>
            <person name="Putnam N.H."/>
            <person name="Rokhsar D.S."/>
        </authorList>
    </citation>
    <scope>NUCLEOTIDE SEQUENCE</scope>
    <source>
        <strain evidence="10 12">I ESC-2004</strain>
    </source>
</reference>
<accession>R7V7X5</accession>
<evidence type="ECO:0000313" key="10">
    <source>
        <dbReference type="EMBL" id="ELU12471.1"/>
    </source>
</evidence>
<dbReference type="InterPro" id="IPR000990">
    <property type="entry name" value="Innexin"/>
</dbReference>
<evidence type="ECO:0000256" key="6">
    <source>
        <dbReference type="ARBA" id="ARBA00023065"/>
    </source>
</evidence>
<name>R7V7X5_CAPTE</name>
<dbReference type="OrthoDB" id="5867527at2759"/>
<evidence type="ECO:0000256" key="1">
    <source>
        <dbReference type="ARBA" id="ARBA00004651"/>
    </source>
</evidence>
<organism evidence="10">
    <name type="scientific">Capitella teleta</name>
    <name type="common">Polychaete worm</name>
    <dbReference type="NCBI Taxonomy" id="283909"/>
    <lineage>
        <taxon>Eukaryota</taxon>
        <taxon>Metazoa</taxon>
        <taxon>Spiralia</taxon>
        <taxon>Lophotrochozoa</taxon>
        <taxon>Annelida</taxon>
        <taxon>Polychaeta</taxon>
        <taxon>Sedentaria</taxon>
        <taxon>Scolecida</taxon>
        <taxon>Capitellidae</taxon>
        <taxon>Capitella</taxon>
    </lineage>
</organism>
<dbReference type="GO" id="GO:0005886">
    <property type="term" value="C:plasma membrane"/>
    <property type="evidence" value="ECO:0007669"/>
    <property type="project" value="UniProtKB-SubCell"/>
</dbReference>
<evidence type="ECO:0000256" key="7">
    <source>
        <dbReference type="ARBA" id="ARBA00023136"/>
    </source>
</evidence>
<dbReference type="GO" id="GO:0005921">
    <property type="term" value="C:gap junction"/>
    <property type="evidence" value="ECO:0007669"/>
    <property type="project" value="UniProtKB-UniRule"/>
</dbReference>
<feature type="non-terminal residue" evidence="10">
    <location>
        <position position="189"/>
    </location>
</feature>
<keyword evidence="3" id="KW-1003">Cell membrane</keyword>
<proteinExistence type="inferred from homology"/>
<evidence type="ECO:0000256" key="9">
    <source>
        <dbReference type="RuleBase" id="RU010713"/>
    </source>
</evidence>